<evidence type="ECO:0000313" key="7">
    <source>
        <dbReference type="Proteomes" id="UP001557470"/>
    </source>
</evidence>
<feature type="region of interest" description="Disordered" evidence="4">
    <location>
        <begin position="184"/>
        <end position="204"/>
    </location>
</feature>
<comment type="caution">
    <text evidence="6">The sequence shown here is derived from an EMBL/GenBank/DDBJ whole genome shotgun (WGS) entry which is preliminary data.</text>
</comment>
<dbReference type="AlphaFoldDB" id="A0ABD0XQZ7"/>
<gene>
    <name evidence="6" type="ORF">UPYG_G00059680</name>
</gene>
<keyword evidence="7" id="KW-1185">Reference proteome</keyword>
<evidence type="ECO:0000256" key="2">
    <source>
        <dbReference type="ARBA" id="ARBA00020697"/>
    </source>
</evidence>
<proteinExistence type="predicted"/>
<organism evidence="6 7">
    <name type="scientific">Umbra pygmaea</name>
    <name type="common">Eastern mudminnow</name>
    <dbReference type="NCBI Taxonomy" id="75934"/>
    <lineage>
        <taxon>Eukaryota</taxon>
        <taxon>Metazoa</taxon>
        <taxon>Chordata</taxon>
        <taxon>Craniata</taxon>
        <taxon>Vertebrata</taxon>
        <taxon>Euteleostomi</taxon>
        <taxon>Actinopterygii</taxon>
        <taxon>Neopterygii</taxon>
        <taxon>Teleostei</taxon>
        <taxon>Protacanthopterygii</taxon>
        <taxon>Esociformes</taxon>
        <taxon>Umbridae</taxon>
        <taxon>Umbra</taxon>
    </lineage>
</organism>
<evidence type="ECO:0000313" key="6">
    <source>
        <dbReference type="EMBL" id="KAL1005480.1"/>
    </source>
</evidence>
<dbReference type="Pfam" id="PF15063">
    <property type="entry name" value="TC1"/>
    <property type="match status" value="1"/>
</dbReference>
<evidence type="ECO:0000256" key="4">
    <source>
        <dbReference type="SAM" id="MobiDB-lite"/>
    </source>
</evidence>
<reference evidence="6 7" key="1">
    <citation type="submission" date="2024-06" db="EMBL/GenBank/DDBJ databases">
        <authorList>
            <person name="Pan Q."/>
            <person name="Wen M."/>
            <person name="Jouanno E."/>
            <person name="Zahm M."/>
            <person name="Klopp C."/>
            <person name="Cabau C."/>
            <person name="Louis A."/>
            <person name="Berthelot C."/>
            <person name="Parey E."/>
            <person name="Roest Crollius H."/>
            <person name="Montfort J."/>
            <person name="Robinson-Rechavi M."/>
            <person name="Bouchez O."/>
            <person name="Lampietro C."/>
            <person name="Lopez Roques C."/>
            <person name="Donnadieu C."/>
            <person name="Postlethwait J."/>
            <person name="Bobe J."/>
            <person name="Verreycken H."/>
            <person name="Guiguen Y."/>
        </authorList>
    </citation>
    <scope>NUCLEOTIDE SEQUENCE [LARGE SCALE GENOMIC DNA]</scope>
    <source>
        <strain evidence="6">Up_M1</strain>
        <tissue evidence="6">Testis</tissue>
    </source>
</reference>
<sequence length="241" mass="26809">MGHCIAVWEGCAFGPKSCYWSYYQSQQVSNFTSFTWAISPLSLLSLPTPSPSQWDMEDLDPPSAVDGPSLVWQPDNRRNRKSGCSNIFAGVNMRQLRRLFHVAGDRDAEQRARLVLARSSREGERDGGEDEREGEVEAGLAQALVGFRAKARSRSGIRTDGHREPKWLKAFGHLRIKERLNDTEKDVEGQLDSVPGGSTEVGCSPAVSPKALEGPHLCRLGAVTRQEVTKDPELYLHRILH</sequence>
<dbReference type="PANTHER" id="PTHR14350">
    <property type="entry name" value="ARGININE VASOPRESSIN-INDUCED PROTEIN 1"/>
    <property type="match status" value="1"/>
</dbReference>
<dbReference type="InterPro" id="IPR020282">
    <property type="entry name" value="Avpi1/C8orf4_dom"/>
</dbReference>
<feature type="domain" description="Arginine vasopressin-induced protein 1/transcriptional and immune response regulator" evidence="5">
    <location>
        <begin position="61"/>
        <end position="121"/>
    </location>
</feature>
<evidence type="ECO:0000256" key="1">
    <source>
        <dbReference type="ARBA" id="ARBA00002403"/>
    </source>
</evidence>
<comment type="function">
    <text evidence="1">May be involved in MAP kinase activation, epithelial sodium channel (ENaC) down-regulation and cell cycling.</text>
</comment>
<evidence type="ECO:0000259" key="5">
    <source>
        <dbReference type="Pfam" id="PF15063"/>
    </source>
</evidence>
<evidence type="ECO:0000256" key="3">
    <source>
        <dbReference type="ARBA" id="ARBA00023306"/>
    </source>
</evidence>
<dbReference type="Proteomes" id="UP001557470">
    <property type="component" value="Unassembled WGS sequence"/>
</dbReference>
<keyword evidence="3" id="KW-0131">Cell cycle</keyword>
<dbReference type="EMBL" id="JAGEUA010000002">
    <property type="protein sequence ID" value="KAL1005480.1"/>
    <property type="molecule type" value="Genomic_DNA"/>
</dbReference>
<dbReference type="InterPro" id="IPR039579">
    <property type="entry name" value="AVPI1"/>
</dbReference>
<protein>
    <recommendedName>
        <fullName evidence="2">Arginine vasopressin-induced protein 1</fullName>
    </recommendedName>
</protein>
<accession>A0ABD0XQZ7</accession>
<name>A0ABD0XQZ7_UMBPY</name>